<name>A0A8J7GEF8_9BACL</name>
<keyword evidence="8" id="KW-1185">Reference proteome</keyword>
<evidence type="ECO:0000256" key="2">
    <source>
        <dbReference type="ARBA" id="ARBA00022598"/>
    </source>
</evidence>
<evidence type="ECO:0000313" key="7">
    <source>
        <dbReference type="EMBL" id="MBF4502101.1"/>
    </source>
</evidence>
<feature type="domain" description="AMP-dependent synthetase/ligase" evidence="5">
    <location>
        <begin position="127"/>
        <end position="486"/>
    </location>
</feature>
<reference evidence="7" key="1">
    <citation type="submission" date="2020-11" db="EMBL/GenBank/DDBJ databases">
        <title>Multidrug resistant novel bacterium Savagea serpentis sp. nov., isolated from the scats of a vine snake (Ahaetulla nasuta).</title>
        <authorList>
            <person name="Venkata Ramana V."/>
            <person name="Vikas Patil S."/>
            <person name="Yogita Lugani V."/>
        </authorList>
    </citation>
    <scope>NUCLEOTIDE SEQUENCE</scope>
    <source>
        <strain evidence="7">SN6</strain>
    </source>
</reference>
<keyword evidence="2 7" id="KW-0436">Ligase</keyword>
<dbReference type="EC" id="6.2.1.16" evidence="7"/>
<dbReference type="GO" id="GO:0030729">
    <property type="term" value="F:acetoacetate-CoA ligase activity"/>
    <property type="evidence" value="ECO:0007669"/>
    <property type="project" value="UniProtKB-EC"/>
</dbReference>
<gene>
    <name evidence="7" type="ORF">IRY55_12100</name>
</gene>
<evidence type="ECO:0000259" key="5">
    <source>
        <dbReference type="Pfam" id="PF00501"/>
    </source>
</evidence>
<accession>A0A8J7GEF8</accession>
<organism evidence="7 8">
    <name type="scientific">Savagea serpentis</name>
    <dbReference type="NCBI Taxonomy" id="2785297"/>
    <lineage>
        <taxon>Bacteria</taxon>
        <taxon>Bacillati</taxon>
        <taxon>Bacillota</taxon>
        <taxon>Bacilli</taxon>
        <taxon>Bacillales</taxon>
        <taxon>Caryophanaceae</taxon>
        <taxon>Savagea</taxon>
    </lineage>
</organism>
<dbReference type="RefSeq" id="WP_194563589.1">
    <property type="nucleotide sequence ID" value="NZ_JADKPV010000008.1"/>
</dbReference>
<dbReference type="EMBL" id="JADKPV010000008">
    <property type="protein sequence ID" value="MBF4502101.1"/>
    <property type="molecule type" value="Genomic_DNA"/>
</dbReference>
<feature type="domain" description="Acetyl-coenzyme A synthetase N-terminal" evidence="6">
    <location>
        <begin position="52"/>
        <end position="107"/>
    </location>
</feature>
<evidence type="ECO:0000256" key="1">
    <source>
        <dbReference type="ARBA" id="ARBA00006432"/>
    </source>
</evidence>
<evidence type="ECO:0000313" key="8">
    <source>
        <dbReference type="Proteomes" id="UP000622653"/>
    </source>
</evidence>
<comment type="similarity">
    <text evidence="1">Belongs to the ATP-dependent AMP-binding enzyme family.</text>
</comment>
<dbReference type="PROSITE" id="PS00455">
    <property type="entry name" value="AMP_BINDING"/>
    <property type="match status" value="1"/>
</dbReference>
<dbReference type="GO" id="GO:0006629">
    <property type="term" value="P:lipid metabolic process"/>
    <property type="evidence" value="ECO:0007669"/>
    <property type="project" value="InterPro"/>
</dbReference>
<dbReference type="Gene3D" id="3.30.300.30">
    <property type="match status" value="1"/>
</dbReference>
<dbReference type="InterPro" id="IPR020845">
    <property type="entry name" value="AMP-binding_CS"/>
</dbReference>
<keyword evidence="3" id="KW-0547">Nucleotide-binding</keyword>
<proteinExistence type="inferred from homology"/>
<evidence type="ECO:0000259" key="6">
    <source>
        <dbReference type="Pfam" id="PF16177"/>
    </source>
</evidence>
<dbReference type="AlphaFoldDB" id="A0A8J7GEF8"/>
<dbReference type="Gene3D" id="3.40.50.12780">
    <property type="entry name" value="N-terminal domain of ligase-like"/>
    <property type="match status" value="1"/>
</dbReference>
<dbReference type="InterPro" id="IPR032387">
    <property type="entry name" value="ACAS_N"/>
</dbReference>
<dbReference type="PANTHER" id="PTHR42921:SF1">
    <property type="entry name" value="ACETOACETYL-COA SYNTHETASE"/>
    <property type="match status" value="1"/>
</dbReference>
<dbReference type="Pfam" id="PF00501">
    <property type="entry name" value="AMP-binding"/>
    <property type="match status" value="1"/>
</dbReference>
<dbReference type="InterPro" id="IPR042099">
    <property type="entry name" value="ANL_N_sf"/>
</dbReference>
<sequence>MSRKRLPKLPPIEEIREGTYLWSADDKTKKNANITKYMNWLGEEKQLNFKSYEQLWQWSVEEMEDFWQSIYEYFPFDHEEAYESVMSTKQMPKTKWFEGAHANYAEHILKDADLSRIAIYSKSETRTDVVKTWRELTNDVLKLATYLREHGIRKGDRVAGYLPNIYEAVVSLLATASVGAIWTSVSPDFGLESAMARFGQVKPKLIIAVGGYTYKGIQYDRREEVRQMKAQLPSVEGIIFVPYVFAAPKNDYIHLWPEIMNTSPIALEDFQFEQMKFNDQLWILYSSGTTGKPKGMVHTHGGILLEMYKANAFHLDLTYRDTMFFYTTTGWMMFNLLTSSLLMKGAIVLYDGHAAYPDEMKIWDMVQQTKTTVFGSSPAYIQLMRKQNQKPNETYDFGKLKTIVLSGSPASPEVYHWLYDNVKRDMWVTSQSGGTDICSAFVGAIPTEPVRAGEIQVRALGAAVFAYDEMGRRIYDEVGELVVLNPMPSMPLYLWDDSTGARYEASYFSVYPKVWRHGDFIEIIKETGSIIMHGRSDSTLNRGGVRIGTSEIYHAVEANPLIEDSLVVHVDIGDVKSYMPLFIKLKGGAQWTDAATDILKERIQEQYTARHVPDMVYVVNDIPYTLTDKKMEVPVRRILSGEAIEEVANREAMRNPDALVPYVEFYETVIKPMKG</sequence>
<dbReference type="InterPro" id="IPR000873">
    <property type="entry name" value="AMP-dep_synth/lig_dom"/>
</dbReference>
<evidence type="ECO:0000256" key="3">
    <source>
        <dbReference type="ARBA" id="ARBA00022741"/>
    </source>
</evidence>
<dbReference type="Pfam" id="PF16177">
    <property type="entry name" value="ACAS_N"/>
    <property type="match status" value="1"/>
</dbReference>
<dbReference type="Proteomes" id="UP000622653">
    <property type="component" value="Unassembled WGS sequence"/>
</dbReference>
<keyword evidence="4" id="KW-0067">ATP-binding</keyword>
<comment type="caution">
    <text evidence="7">The sequence shown here is derived from an EMBL/GenBank/DDBJ whole genome shotgun (WGS) entry which is preliminary data.</text>
</comment>
<dbReference type="SUPFAM" id="SSF56801">
    <property type="entry name" value="Acetyl-CoA synthetase-like"/>
    <property type="match status" value="1"/>
</dbReference>
<dbReference type="NCBIfam" id="TIGR01217">
    <property type="entry name" value="ac_ac_CoA_syn"/>
    <property type="match status" value="1"/>
</dbReference>
<dbReference type="InterPro" id="IPR045851">
    <property type="entry name" value="AMP-bd_C_sf"/>
</dbReference>
<dbReference type="InterPro" id="IPR005914">
    <property type="entry name" value="Acac_CoA_synth"/>
</dbReference>
<dbReference type="PANTHER" id="PTHR42921">
    <property type="entry name" value="ACETOACETYL-COA SYNTHETASE"/>
    <property type="match status" value="1"/>
</dbReference>
<dbReference type="GO" id="GO:0005524">
    <property type="term" value="F:ATP binding"/>
    <property type="evidence" value="ECO:0007669"/>
    <property type="project" value="UniProtKB-KW"/>
</dbReference>
<evidence type="ECO:0000256" key="4">
    <source>
        <dbReference type="ARBA" id="ARBA00022840"/>
    </source>
</evidence>
<protein>
    <submittedName>
        <fullName evidence="7">Acetoacetate--CoA ligase</fullName>
        <ecNumber evidence="7">6.2.1.16</ecNumber>
    </submittedName>
</protein>
<dbReference type="NCBIfam" id="NF002937">
    <property type="entry name" value="PRK03584.1"/>
    <property type="match status" value="1"/>
</dbReference>